<name>A0A0H2RAN4_9AGAM</name>
<dbReference type="Proteomes" id="UP000053477">
    <property type="component" value="Unassembled WGS sequence"/>
</dbReference>
<sequence length="485" mass="55502">MGPHPTSLLSLPDEILSKCFELAFEGDNKGGSFLSLGLSHLSRRCRVVALKNANIWTSLQHDRRLRSLEFTKGCIARSKQLPLTVVVSFTSGPVHATDFLALLGQRVCVERCRRVVLIYHPDHVEEGLPGSEVGSEHFSSDAFLARMNPECLVLRLDWSQSSIDPNLDEYHDKLSPAWSRAFLIRMADRIKHLTLSTLPGLHRHVDFYIDSLSSFHLVIEDNLYIPATEFLRLFRSLEDLKVTMTLFSPTSSIDTYELFYEGCVSFPSIRNLHFRIYVDHDPQQDFDKIRFPLNDCLFPNAVKMNLHLEFQVFTSSYEVPLHGSEWKFRSLVESIFPNDRRCPSLEQLSVTFRIANRDGISAVGFGPKFQTASTIFPLKCLPHLKHLEIRSDLRLSVHTSILDYLQRIKVNFPALLSLKLWGSQLKLYKWTGLVLQILKEQGSWETFEELVVPTEMALPGTSYGVLRGEAISEWIRAKVNPKWEL</sequence>
<dbReference type="InParanoid" id="A0A0H2RAN4"/>
<dbReference type="AlphaFoldDB" id="A0A0H2RAN4"/>
<dbReference type="EMBL" id="KQ086197">
    <property type="protein sequence ID" value="KLO06548.1"/>
    <property type="molecule type" value="Genomic_DNA"/>
</dbReference>
<evidence type="ECO:0000313" key="1">
    <source>
        <dbReference type="EMBL" id="KLO06548.1"/>
    </source>
</evidence>
<gene>
    <name evidence="1" type="ORF">SCHPADRAFT_686659</name>
</gene>
<proteinExistence type="predicted"/>
<accession>A0A0H2RAN4</accession>
<evidence type="ECO:0000313" key="2">
    <source>
        <dbReference type="Proteomes" id="UP000053477"/>
    </source>
</evidence>
<organism evidence="1 2">
    <name type="scientific">Schizopora paradoxa</name>
    <dbReference type="NCBI Taxonomy" id="27342"/>
    <lineage>
        <taxon>Eukaryota</taxon>
        <taxon>Fungi</taxon>
        <taxon>Dikarya</taxon>
        <taxon>Basidiomycota</taxon>
        <taxon>Agaricomycotina</taxon>
        <taxon>Agaricomycetes</taxon>
        <taxon>Hymenochaetales</taxon>
        <taxon>Schizoporaceae</taxon>
        <taxon>Schizopora</taxon>
    </lineage>
</organism>
<protein>
    <submittedName>
        <fullName evidence="1">Uncharacterized protein</fullName>
    </submittedName>
</protein>
<reference evidence="1 2" key="1">
    <citation type="submission" date="2015-04" db="EMBL/GenBank/DDBJ databases">
        <title>Complete genome sequence of Schizopora paradoxa KUC8140, a cosmopolitan wood degrader in East Asia.</title>
        <authorList>
            <consortium name="DOE Joint Genome Institute"/>
            <person name="Min B."/>
            <person name="Park H."/>
            <person name="Jang Y."/>
            <person name="Kim J.-J."/>
            <person name="Kim K.H."/>
            <person name="Pangilinan J."/>
            <person name="Lipzen A."/>
            <person name="Riley R."/>
            <person name="Grigoriev I.V."/>
            <person name="Spatafora J.W."/>
            <person name="Choi I.-G."/>
        </authorList>
    </citation>
    <scope>NUCLEOTIDE SEQUENCE [LARGE SCALE GENOMIC DNA]</scope>
    <source>
        <strain evidence="1 2">KUC8140</strain>
    </source>
</reference>
<keyword evidence="2" id="KW-1185">Reference proteome</keyword>